<feature type="transmembrane region" description="Helical" evidence="8">
    <location>
        <begin position="87"/>
        <end position="117"/>
    </location>
</feature>
<proteinExistence type="predicted"/>
<dbReference type="OrthoDB" id="3177666at2"/>
<organism evidence="10 11">
    <name type="scientific">Senegalimassilia faecalis</name>
    <dbReference type="NCBI Taxonomy" id="2509433"/>
    <lineage>
        <taxon>Bacteria</taxon>
        <taxon>Bacillati</taxon>
        <taxon>Actinomycetota</taxon>
        <taxon>Coriobacteriia</taxon>
        <taxon>Coriobacteriales</taxon>
        <taxon>Coriobacteriaceae</taxon>
        <taxon>Senegalimassilia</taxon>
    </lineage>
</organism>
<evidence type="ECO:0000256" key="6">
    <source>
        <dbReference type="ARBA" id="ARBA00023136"/>
    </source>
</evidence>
<accession>A0A4Q2K466</accession>
<evidence type="ECO:0000313" key="11">
    <source>
        <dbReference type="Proteomes" id="UP000293345"/>
    </source>
</evidence>
<keyword evidence="4 8" id="KW-0812">Transmembrane</keyword>
<dbReference type="GO" id="GO:0005886">
    <property type="term" value="C:plasma membrane"/>
    <property type="evidence" value="ECO:0007669"/>
    <property type="project" value="UniProtKB-SubCell"/>
</dbReference>
<gene>
    <name evidence="10" type="ORF">ET524_08770</name>
</gene>
<sequence>MNKRPRGSIGARIRAFLAREAVLAVAAAAALASCALVPPDAAYAHYIDWHTLALLFCLMTVVAGFRKLGVLDSAGAWLVARARTPRAVAAALVALAFFASMLVTNDVALITFVPLALVVLRRANMEARLCLVATLMTVAANLGSMLTPVGNPQNLYLFTASGMSIREFLLLMAPYTLASAALLTAVITLAFREKPTQMAKGKGLAKSESVTSSVAVVRNRQQTHRESNADANDARTFCSPSGPGSSEGERPGGQAKSSEFTTHPIRFALYLALFIACFAAVAGALDVRMLLAVVLLATALSDASLLRRVDWGLLATFVALFVFVGNMARVPLLHDALVAAVDGNALLAAVGASQVISNVPAAVLLSRLTDQWSALIVGTNLGGLGTLIASMASLITFKAVSVGRAGIRTHYLRTFTLVNVAFLTALLALAFVFGPTA</sequence>
<comment type="subcellular location">
    <subcellularLocation>
        <location evidence="1">Cell membrane</location>
        <topology evidence="1">Multi-pass membrane protein</topology>
    </subcellularLocation>
</comment>
<feature type="transmembrane region" description="Helical" evidence="8">
    <location>
        <begin position="311"/>
        <end position="333"/>
    </location>
</feature>
<evidence type="ECO:0000256" key="5">
    <source>
        <dbReference type="ARBA" id="ARBA00022989"/>
    </source>
</evidence>
<feature type="transmembrane region" description="Helical" evidence="8">
    <location>
        <begin position="345"/>
        <end position="366"/>
    </location>
</feature>
<evidence type="ECO:0000313" key="10">
    <source>
        <dbReference type="EMBL" id="RXZ54563.1"/>
    </source>
</evidence>
<dbReference type="PANTHER" id="PTHR43302:SF5">
    <property type="entry name" value="TRANSPORTER ARSB-RELATED"/>
    <property type="match status" value="1"/>
</dbReference>
<dbReference type="GO" id="GO:0055085">
    <property type="term" value="P:transmembrane transport"/>
    <property type="evidence" value="ECO:0007669"/>
    <property type="project" value="InterPro"/>
</dbReference>
<evidence type="ECO:0000256" key="3">
    <source>
        <dbReference type="ARBA" id="ARBA00022475"/>
    </source>
</evidence>
<dbReference type="AlphaFoldDB" id="A0A4Q2K466"/>
<comment type="caution">
    <text evidence="10">The sequence shown here is derived from an EMBL/GenBank/DDBJ whole genome shotgun (WGS) entry which is preliminary data.</text>
</comment>
<feature type="transmembrane region" description="Helical" evidence="8">
    <location>
        <begin position="129"/>
        <end position="148"/>
    </location>
</feature>
<reference evidence="10 11" key="1">
    <citation type="submission" date="2019-01" db="EMBL/GenBank/DDBJ databases">
        <title>Senegalimassilia sp. nov. KGMB04484 isolated human feces.</title>
        <authorList>
            <person name="Han K.-I."/>
            <person name="Kim J.-S."/>
            <person name="Lee K.C."/>
            <person name="Suh M.K."/>
            <person name="Eom M.K."/>
            <person name="Lee J.H."/>
            <person name="Park S.-H."/>
            <person name="Kang S.W."/>
            <person name="Park J.-E."/>
            <person name="Oh B.S."/>
            <person name="Yu S.Y."/>
            <person name="Choi S.-H."/>
            <person name="Lee D.H."/>
            <person name="Yoon H."/>
            <person name="Kim B.-Y."/>
            <person name="Lee J.H."/>
            <person name="Lee J.-S."/>
        </authorList>
    </citation>
    <scope>NUCLEOTIDE SEQUENCE [LARGE SCALE GENOMIC DNA]</scope>
    <source>
        <strain evidence="10 11">KGMB04484</strain>
    </source>
</reference>
<feature type="transmembrane region" description="Helical" evidence="8">
    <location>
        <begin position="267"/>
        <end position="291"/>
    </location>
</feature>
<keyword evidence="5 8" id="KW-1133">Transmembrane helix</keyword>
<protein>
    <recommendedName>
        <fullName evidence="9">Citrate transporter-like domain-containing protein</fullName>
    </recommendedName>
</protein>
<evidence type="ECO:0000256" key="1">
    <source>
        <dbReference type="ARBA" id="ARBA00004651"/>
    </source>
</evidence>
<feature type="transmembrane region" description="Helical" evidence="8">
    <location>
        <begin position="168"/>
        <end position="191"/>
    </location>
</feature>
<evidence type="ECO:0000256" key="7">
    <source>
        <dbReference type="SAM" id="MobiDB-lite"/>
    </source>
</evidence>
<feature type="transmembrane region" description="Helical" evidence="8">
    <location>
        <begin position="372"/>
        <end position="395"/>
    </location>
</feature>
<keyword evidence="11" id="KW-1185">Reference proteome</keyword>
<dbReference type="Pfam" id="PF03600">
    <property type="entry name" value="CitMHS"/>
    <property type="match status" value="1"/>
</dbReference>
<evidence type="ECO:0000259" key="9">
    <source>
        <dbReference type="Pfam" id="PF03600"/>
    </source>
</evidence>
<dbReference type="PROSITE" id="PS51257">
    <property type="entry name" value="PROKAR_LIPOPROTEIN"/>
    <property type="match status" value="1"/>
</dbReference>
<evidence type="ECO:0000256" key="8">
    <source>
        <dbReference type="SAM" id="Phobius"/>
    </source>
</evidence>
<evidence type="ECO:0000256" key="2">
    <source>
        <dbReference type="ARBA" id="ARBA00022448"/>
    </source>
</evidence>
<keyword evidence="2" id="KW-0813">Transport</keyword>
<keyword evidence="3" id="KW-1003">Cell membrane</keyword>
<feature type="domain" description="Citrate transporter-like" evidence="9">
    <location>
        <begin position="21"/>
        <end position="367"/>
    </location>
</feature>
<dbReference type="PANTHER" id="PTHR43302">
    <property type="entry name" value="TRANSPORTER ARSB-RELATED"/>
    <property type="match status" value="1"/>
</dbReference>
<dbReference type="EMBL" id="SDPW01000001">
    <property type="protein sequence ID" value="RXZ54563.1"/>
    <property type="molecule type" value="Genomic_DNA"/>
</dbReference>
<name>A0A4Q2K466_9ACTN</name>
<evidence type="ECO:0000256" key="4">
    <source>
        <dbReference type="ARBA" id="ARBA00022692"/>
    </source>
</evidence>
<keyword evidence="6 8" id="KW-0472">Membrane</keyword>
<dbReference type="Proteomes" id="UP000293345">
    <property type="component" value="Unassembled WGS sequence"/>
</dbReference>
<dbReference type="RefSeq" id="WP_129425061.1">
    <property type="nucleotide sequence ID" value="NZ_SDPW01000001.1"/>
</dbReference>
<dbReference type="InterPro" id="IPR004680">
    <property type="entry name" value="Cit_transptr-like_dom"/>
</dbReference>
<feature type="region of interest" description="Disordered" evidence="7">
    <location>
        <begin position="218"/>
        <end position="257"/>
    </location>
</feature>
<feature type="transmembrane region" description="Helical" evidence="8">
    <location>
        <begin position="415"/>
        <end position="434"/>
    </location>
</feature>